<dbReference type="GO" id="GO:0005975">
    <property type="term" value="P:carbohydrate metabolic process"/>
    <property type="evidence" value="ECO:0007669"/>
    <property type="project" value="InterPro"/>
</dbReference>
<dbReference type="RefSeq" id="WP_185693283.1">
    <property type="nucleotide sequence ID" value="NZ_JACHVA010000101.1"/>
</dbReference>
<dbReference type="GO" id="GO:0046872">
    <property type="term" value="F:metal ion binding"/>
    <property type="evidence" value="ECO:0007669"/>
    <property type="project" value="UniProtKB-KW"/>
</dbReference>
<dbReference type="InterPro" id="IPR015955">
    <property type="entry name" value="Lactate_DH/Glyco_Ohase_4_C"/>
</dbReference>
<protein>
    <recommendedName>
        <fullName evidence="11">Glycosyl hydrolase family 4 C-terminal domain-containing protein</fullName>
    </recommendedName>
</protein>
<evidence type="ECO:0000313" key="12">
    <source>
        <dbReference type="EMBL" id="MBC2602617.1"/>
    </source>
</evidence>
<comment type="caution">
    <text evidence="12">The sequence shown here is derived from an EMBL/GenBank/DDBJ whole genome shotgun (WGS) entry which is preliminary data.</text>
</comment>
<feature type="domain" description="Glycosyl hydrolase family 4 C-terminal" evidence="11">
    <location>
        <begin position="192"/>
        <end position="426"/>
    </location>
</feature>
<evidence type="ECO:0000256" key="3">
    <source>
        <dbReference type="ARBA" id="ARBA00022801"/>
    </source>
</evidence>
<evidence type="ECO:0000256" key="2">
    <source>
        <dbReference type="ARBA" id="ARBA00022723"/>
    </source>
</evidence>
<keyword evidence="3 10" id="KW-0378">Hydrolase</keyword>
<feature type="site" description="Increases basicity of active site Tyr" evidence="9">
    <location>
        <position position="106"/>
    </location>
</feature>
<sequence length="467" mass="51709">MKITIVGGGALRVLGVVRGVLAVPGVLDQGEIFLYDLDLVRAEAMGRMILKSPELKRANCSVRWGDQLDPALEGADAVGVILPASPWLSFNHGKPVSYDHGYISSDNVSPNGAVSAVKIAPVLLTIARRMEQICPDAWLINFVNPIAVLASMVNCHTRIRCLGVCAGFTNHLSDVPRIFGCDEPATDLEVECAGINHMSFVIRGTWQGEDLLPKLEAHLAKDWQMCELQPWWGEFARFNIANSVNKLVRIWREYGVLIFSSEGDGMAHLMYDSAVDENRLDFAQNMPNGVDAASEKVKAGRADADRRFQSWLDKDLDGEFWKNHWKENSVFKRHDNDIFVRVFSALSGVRSTKIATSRANEGAIVGIKDRHCVEYTQILSGKEVRPFSELAYDIPDVVHGVTASLAAHQTMLGDALALEDPKMLANGLLSYPVRPFGRSLKNLYAALFELAGEEIAPAYRKAREYFH</sequence>
<dbReference type="Pfam" id="PF11975">
    <property type="entry name" value="Glyco_hydro_4C"/>
    <property type="match status" value="1"/>
</dbReference>
<feature type="binding site" evidence="7">
    <location>
        <position position="144"/>
    </location>
    <ligand>
        <name>substrate</name>
    </ligand>
</feature>
<evidence type="ECO:0000256" key="7">
    <source>
        <dbReference type="PIRSR" id="PIRSR601088-2"/>
    </source>
</evidence>
<evidence type="ECO:0000256" key="10">
    <source>
        <dbReference type="RuleBase" id="RU361152"/>
    </source>
</evidence>
<evidence type="ECO:0000313" key="13">
    <source>
        <dbReference type="Proteomes" id="UP000525652"/>
    </source>
</evidence>
<dbReference type="Pfam" id="PF02056">
    <property type="entry name" value="Glyco_hydro_4"/>
    <property type="match status" value="1"/>
</dbReference>
<evidence type="ECO:0000256" key="4">
    <source>
        <dbReference type="ARBA" id="ARBA00023027"/>
    </source>
</evidence>
<evidence type="ECO:0000256" key="8">
    <source>
        <dbReference type="PIRSR" id="PIRSR601088-3"/>
    </source>
</evidence>
<evidence type="ECO:0000256" key="9">
    <source>
        <dbReference type="PIRSR" id="PIRSR601088-4"/>
    </source>
</evidence>
<keyword evidence="2 8" id="KW-0479">Metal-binding</keyword>
<keyword evidence="8" id="KW-0408">Iron</keyword>
<dbReference type="InterPro" id="IPR022616">
    <property type="entry name" value="Glyco_hydro_4_C"/>
</dbReference>
<dbReference type="PRINTS" id="PR00732">
    <property type="entry name" value="GLHYDRLASE4"/>
</dbReference>
<reference evidence="12 13" key="1">
    <citation type="submission" date="2020-07" db="EMBL/GenBank/DDBJ databases">
        <authorList>
            <person name="Feng X."/>
        </authorList>
    </citation>
    <scope>NUCLEOTIDE SEQUENCE [LARGE SCALE GENOMIC DNA]</scope>
    <source>
        <strain evidence="12 13">JCM14086</strain>
    </source>
</reference>
<dbReference type="AlphaFoldDB" id="A0A7X1E6E8"/>
<gene>
    <name evidence="12" type="ORF">H5P30_12615</name>
</gene>
<dbReference type="Proteomes" id="UP000525652">
    <property type="component" value="Unassembled WGS sequence"/>
</dbReference>
<dbReference type="SUPFAM" id="SSF56327">
    <property type="entry name" value="LDH C-terminal domain-like"/>
    <property type="match status" value="1"/>
</dbReference>
<accession>A0A7X1E6E8</accession>
<keyword evidence="4 10" id="KW-0520">NAD</keyword>
<dbReference type="Gene3D" id="3.90.110.10">
    <property type="entry name" value="Lactate dehydrogenase/glycoside hydrolase, family 4, C-terminal"/>
    <property type="match status" value="1"/>
</dbReference>
<name>A0A7X1E6E8_9BACT</name>
<dbReference type="GO" id="GO:0004553">
    <property type="term" value="F:hydrolase activity, hydrolyzing O-glycosyl compounds"/>
    <property type="evidence" value="ECO:0007669"/>
    <property type="project" value="InterPro"/>
</dbReference>
<dbReference type="InterPro" id="IPR036291">
    <property type="entry name" value="NAD(P)-bd_dom_sf"/>
</dbReference>
<dbReference type="PROSITE" id="PS01324">
    <property type="entry name" value="GLYCOSYL_HYDROL_F4"/>
    <property type="match status" value="1"/>
</dbReference>
<dbReference type="InterPro" id="IPR001088">
    <property type="entry name" value="Glyco_hydro_4"/>
</dbReference>
<evidence type="ECO:0000259" key="11">
    <source>
        <dbReference type="Pfam" id="PF11975"/>
    </source>
</evidence>
<evidence type="ECO:0000256" key="6">
    <source>
        <dbReference type="ARBA" id="ARBA00023295"/>
    </source>
</evidence>
<feature type="binding site" evidence="8">
    <location>
        <position position="165"/>
    </location>
    <ligand>
        <name>Mn(2+)</name>
        <dbReference type="ChEBI" id="CHEBI:29035"/>
    </ligand>
</feature>
<comment type="cofactor">
    <cofactor evidence="10">
        <name>NAD(+)</name>
        <dbReference type="ChEBI" id="CHEBI:57540"/>
    </cofactor>
    <text evidence="10">Binds 1 NAD(+) per subunit.</text>
</comment>
<dbReference type="Gene3D" id="3.40.50.720">
    <property type="entry name" value="NAD(P)-binding Rossmann-like Domain"/>
    <property type="match status" value="1"/>
</dbReference>
<dbReference type="EMBL" id="JACHVA010000101">
    <property type="protein sequence ID" value="MBC2602617.1"/>
    <property type="molecule type" value="Genomic_DNA"/>
</dbReference>
<keyword evidence="8" id="KW-0533">Nickel</keyword>
<dbReference type="GO" id="GO:0016616">
    <property type="term" value="F:oxidoreductase activity, acting on the CH-OH group of donors, NAD or NADP as acceptor"/>
    <property type="evidence" value="ECO:0007669"/>
    <property type="project" value="InterPro"/>
</dbReference>
<keyword evidence="6 10" id="KW-0326">Glycosidase</keyword>
<proteinExistence type="inferred from homology"/>
<dbReference type="SUPFAM" id="SSF51735">
    <property type="entry name" value="NAD(P)-binding Rossmann-fold domains"/>
    <property type="match status" value="1"/>
</dbReference>
<evidence type="ECO:0000256" key="5">
    <source>
        <dbReference type="ARBA" id="ARBA00023211"/>
    </source>
</evidence>
<evidence type="ECO:0000256" key="1">
    <source>
        <dbReference type="ARBA" id="ARBA00010141"/>
    </source>
</evidence>
<organism evidence="12 13">
    <name type="scientific">Puniceicoccus vermicola</name>
    <dbReference type="NCBI Taxonomy" id="388746"/>
    <lineage>
        <taxon>Bacteria</taxon>
        <taxon>Pseudomonadati</taxon>
        <taxon>Verrucomicrobiota</taxon>
        <taxon>Opitutia</taxon>
        <taxon>Puniceicoccales</taxon>
        <taxon>Puniceicoccaceae</taxon>
        <taxon>Puniceicoccus</taxon>
    </lineage>
</organism>
<keyword evidence="8" id="KW-0170">Cobalt</keyword>
<comment type="similarity">
    <text evidence="1 10">Belongs to the glycosyl hydrolase 4 family.</text>
</comment>
<feature type="binding site" evidence="8">
    <location>
        <position position="197"/>
    </location>
    <ligand>
        <name>Mn(2+)</name>
        <dbReference type="ChEBI" id="CHEBI:29035"/>
    </ligand>
</feature>
<keyword evidence="13" id="KW-1185">Reference proteome</keyword>
<dbReference type="PANTHER" id="PTHR32092">
    <property type="entry name" value="6-PHOSPHO-BETA-GLUCOSIDASE-RELATED"/>
    <property type="match status" value="1"/>
</dbReference>
<dbReference type="InterPro" id="IPR019802">
    <property type="entry name" value="GlycHydrolase_4_CS"/>
</dbReference>
<keyword evidence="5 8" id="KW-0464">Manganese</keyword>